<dbReference type="NCBIfam" id="NF009731">
    <property type="entry name" value="PRK13254.1-5"/>
    <property type="match status" value="1"/>
</dbReference>
<feature type="binding site" description="covalent" evidence="10">
    <location>
        <position position="123"/>
    </location>
    <ligand>
        <name>heme</name>
        <dbReference type="ChEBI" id="CHEBI:30413"/>
    </ligand>
</feature>
<comment type="subcellular location">
    <subcellularLocation>
        <location evidence="10">Cell membrane</location>
        <topology evidence="10">Single-pass type II membrane protein</topology>
    </subcellularLocation>
    <subcellularLocation>
        <location evidence="1">Membrane</location>
    </subcellularLocation>
</comment>
<keyword evidence="6 10" id="KW-0735">Signal-anchor</keyword>
<dbReference type="PANTHER" id="PTHR34128:SF2">
    <property type="entry name" value="CYTOCHROME C-TYPE BIOGENESIS PROTEIN CCME HOMOLOG, MITOCHONDRIAL"/>
    <property type="match status" value="1"/>
</dbReference>
<evidence type="ECO:0000313" key="13">
    <source>
        <dbReference type="Proteomes" id="UP001239909"/>
    </source>
</evidence>
<keyword evidence="3 10" id="KW-0812">Transmembrane</keyword>
<dbReference type="SUPFAM" id="SSF82093">
    <property type="entry name" value="Heme chaperone CcmE"/>
    <property type="match status" value="1"/>
</dbReference>
<keyword evidence="13" id="KW-1185">Reference proteome</keyword>
<dbReference type="InterPro" id="IPR012340">
    <property type="entry name" value="NA-bd_OB-fold"/>
</dbReference>
<evidence type="ECO:0000256" key="7">
    <source>
        <dbReference type="ARBA" id="ARBA00022989"/>
    </source>
</evidence>
<dbReference type="Gene3D" id="2.40.50.140">
    <property type="entry name" value="Nucleic acid-binding proteins"/>
    <property type="match status" value="1"/>
</dbReference>
<comment type="similarity">
    <text evidence="10">Belongs to the CcmE/CycJ family.</text>
</comment>
<dbReference type="NCBIfam" id="NF009727">
    <property type="entry name" value="PRK13254.1-1"/>
    <property type="match status" value="1"/>
</dbReference>
<reference evidence="12 13" key="1">
    <citation type="submission" date="2023-04" db="EMBL/GenBank/DDBJ databases">
        <title>Marinoamorphus aggregata gen. nov., sp. Nov., isolate from tissue of brittle star Ophioplocus japonicus.</title>
        <authorList>
            <person name="Kawano K."/>
            <person name="Sawayama S."/>
            <person name="Nakagawa S."/>
        </authorList>
    </citation>
    <scope>NUCLEOTIDE SEQUENCE [LARGE SCALE GENOMIC DNA]</scope>
    <source>
        <strain evidence="12 13">NKW23</strain>
    </source>
</reference>
<sequence length="152" mass="16085">MASRKKIQRIRMLAFGFVALVGAVVLVALTFDDTIAFFKSPSEIVAAPPPPEQLLRIGGLVAEGSLVRGEGETVSFDVTDGAATVRVSFTGVLPDLFREGQGVIAEGRMQGGTFAAQEVLAKHDENYIPREVADALKEQGHWQEDAGTGGGS</sequence>
<dbReference type="Proteomes" id="UP001239909">
    <property type="component" value="Unassembled WGS sequence"/>
</dbReference>
<evidence type="ECO:0000256" key="8">
    <source>
        <dbReference type="ARBA" id="ARBA00023004"/>
    </source>
</evidence>
<name>A0ABQ6LP31_9RHOB</name>
<accession>A0ABQ6LP31</accession>
<evidence type="ECO:0000256" key="3">
    <source>
        <dbReference type="ARBA" id="ARBA00022692"/>
    </source>
</evidence>
<dbReference type="HAMAP" id="MF_01959">
    <property type="entry name" value="CcmE"/>
    <property type="match status" value="1"/>
</dbReference>
<keyword evidence="9 10" id="KW-0472">Membrane</keyword>
<evidence type="ECO:0000256" key="10">
    <source>
        <dbReference type="HAMAP-Rule" id="MF_01959"/>
    </source>
</evidence>
<dbReference type="Pfam" id="PF03100">
    <property type="entry name" value="CcmE"/>
    <property type="match status" value="1"/>
</dbReference>
<proteinExistence type="inferred from homology"/>
<dbReference type="PANTHER" id="PTHR34128">
    <property type="entry name" value="CYTOCHROME C-TYPE BIOGENESIS PROTEIN CCME HOMOLOG, MITOCHONDRIAL"/>
    <property type="match status" value="1"/>
</dbReference>
<keyword evidence="4 10" id="KW-0479">Metal-binding</keyword>
<keyword evidence="8 10" id="KW-0408">Iron</keyword>
<comment type="function">
    <text evidence="10">Heme chaperone required for the biogenesis of c-type cytochromes. Transiently binds heme delivered by CcmC and transfers the heme to apo-cytochromes in a process facilitated by CcmF and CcmH.</text>
</comment>
<gene>
    <name evidence="10 12" type="primary">ccmE</name>
    <name evidence="10" type="synonym">cycJ</name>
    <name evidence="12" type="ORF">LNKW23_39630</name>
</gene>
<feature type="transmembrane region" description="Helical" evidence="11">
    <location>
        <begin position="12"/>
        <end position="31"/>
    </location>
</feature>
<keyword evidence="5 10" id="KW-0201">Cytochrome c-type biogenesis</keyword>
<feature type="topological domain" description="Cytoplasmic" evidence="10">
    <location>
        <begin position="1"/>
        <end position="9"/>
    </location>
</feature>
<evidence type="ECO:0000256" key="11">
    <source>
        <dbReference type="SAM" id="Phobius"/>
    </source>
</evidence>
<evidence type="ECO:0000256" key="4">
    <source>
        <dbReference type="ARBA" id="ARBA00022723"/>
    </source>
</evidence>
<evidence type="ECO:0000256" key="2">
    <source>
        <dbReference type="ARBA" id="ARBA00022617"/>
    </source>
</evidence>
<feature type="topological domain" description="Extracellular" evidence="10">
    <location>
        <begin position="31"/>
        <end position="152"/>
    </location>
</feature>
<protein>
    <recommendedName>
        <fullName evidence="10">Cytochrome c-type biogenesis protein CcmE</fullName>
    </recommendedName>
    <alternativeName>
        <fullName evidence="10">Cytochrome c maturation protein E</fullName>
    </alternativeName>
    <alternativeName>
        <fullName evidence="10">Heme chaperone CcmE</fullName>
    </alternativeName>
</protein>
<dbReference type="EMBL" id="BSYI01000042">
    <property type="protein sequence ID" value="GMG84747.1"/>
    <property type="molecule type" value="Genomic_DNA"/>
</dbReference>
<evidence type="ECO:0000313" key="12">
    <source>
        <dbReference type="EMBL" id="GMG84747.1"/>
    </source>
</evidence>
<keyword evidence="2 10" id="KW-0349">Heme</keyword>
<keyword evidence="7 10" id="KW-1133">Transmembrane helix</keyword>
<dbReference type="InterPro" id="IPR036127">
    <property type="entry name" value="CcmE-like_sf"/>
</dbReference>
<evidence type="ECO:0000256" key="6">
    <source>
        <dbReference type="ARBA" id="ARBA00022968"/>
    </source>
</evidence>
<organism evidence="12 13">
    <name type="scientific">Paralimibaculum aggregatum</name>
    <dbReference type="NCBI Taxonomy" id="3036245"/>
    <lineage>
        <taxon>Bacteria</taxon>
        <taxon>Pseudomonadati</taxon>
        <taxon>Pseudomonadota</taxon>
        <taxon>Alphaproteobacteria</taxon>
        <taxon>Rhodobacterales</taxon>
        <taxon>Paracoccaceae</taxon>
        <taxon>Paralimibaculum</taxon>
    </lineage>
</organism>
<keyword evidence="10" id="KW-1003">Cell membrane</keyword>
<dbReference type="InterPro" id="IPR004329">
    <property type="entry name" value="CcmE"/>
</dbReference>
<evidence type="ECO:0000256" key="5">
    <source>
        <dbReference type="ARBA" id="ARBA00022748"/>
    </source>
</evidence>
<evidence type="ECO:0000256" key="9">
    <source>
        <dbReference type="ARBA" id="ARBA00023136"/>
    </source>
</evidence>
<comment type="caution">
    <text evidence="12">The sequence shown here is derived from an EMBL/GenBank/DDBJ whole genome shotgun (WGS) entry which is preliminary data.</text>
</comment>
<feature type="binding site" description="axial binding residue" evidence="10">
    <location>
        <position position="127"/>
    </location>
    <ligand>
        <name>heme</name>
        <dbReference type="ChEBI" id="CHEBI:30413"/>
    </ligand>
    <ligandPart>
        <name>Fe</name>
        <dbReference type="ChEBI" id="CHEBI:18248"/>
    </ligandPart>
</feature>
<evidence type="ECO:0000256" key="1">
    <source>
        <dbReference type="ARBA" id="ARBA00004370"/>
    </source>
</evidence>
<dbReference type="RefSeq" id="WP_285673847.1">
    <property type="nucleotide sequence ID" value="NZ_BSYI01000042.1"/>
</dbReference>